<feature type="compositionally biased region" description="Polar residues" evidence="5">
    <location>
        <begin position="247"/>
        <end position="280"/>
    </location>
</feature>
<feature type="compositionally biased region" description="Polar residues" evidence="5">
    <location>
        <begin position="1411"/>
        <end position="1421"/>
    </location>
</feature>
<feature type="compositionally biased region" description="Basic and acidic residues" evidence="5">
    <location>
        <begin position="361"/>
        <end position="373"/>
    </location>
</feature>
<evidence type="ECO:0000313" key="8">
    <source>
        <dbReference type="Proteomes" id="UP001164746"/>
    </source>
</evidence>
<feature type="region of interest" description="Disordered" evidence="5">
    <location>
        <begin position="465"/>
        <end position="628"/>
    </location>
</feature>
<feature type="region of interest" description="Disordered" evidence="5">
    <location>
        <begin position="1242"/>
        <end position="1300"/>
    </location>
</feature>
<feature type="compositionally biased region" description="Low complexity" evidence="5">
    <location>
        <begin position="334"/>
        <end position="356"/>
    </location>
</feature>
<feature type="compositionally biased region" description="Basic and acidic residues" evidence="5">
    <location>
        <begin position="584"/>
        <end position="594"/>
    </location>
</feature>
<feature type="compositionally biased region" description="Basic and acidic residues" evidence="5">
    <location>
        <begin position="1242"/>
        <end position="1256"/>
    </location>
</feature>
<comment type="subcellular location">
    <subcellularLocation>
        <location evidence="1">Cytoplasm</location>
        <location evidence="1">Cytoskeleton</location>
        <location evidence="1">Microtubule organizing center</location>
        <location evidence="1">Centrosome</location>
    </subcellularLocation>
</comment>
<feature type="compositionally biased region" description="Low complexity" evidence="5">
    <location>
        <begin position="435"/>
        <end position="447"/>
    </location>
</feature>
<feature type="region of interest" description="Disordered" evidence="5">
    <location>
        <begin position="107"/>
        <end position="451"/>
    </location>
</feature>
<feature type="compositionally biased region" description="Polar residues" evidence="5">
    <location>
        <begin position="2322"/>
        <end position="2336"/>
    </location>
</feature>
<feature type="region of interest" description="Disordered" evidence="5">
    <location>
        <begin position="1348"/>
        <end position="1620"/>
    </location>
</feature>
<evidence type="ECO:0000256" key="5">
    <source>
        <dbReference type="SAM" id="MobiDB-lite"/>
    </source>
</evidence>
<feature type="compositionally biased region" description="Basic and acidic residues" evidence="5">
    <location>
        <begin position="1936"/>
        <end position="1966"/>
    </location>
</feature>
<feature type="compositionally biased region" description="Low complexity" evidence="5">
    <location>
        <begin position="1891"/>
        <end position="1906"/>
    </location>
</feature>
<accession>A0ABY7FHP7</accession>
<dbReference type="Pfam" id="PF15309">
    <property type="entry name" value="ALMS_motif"/>
    <property type="match status" value="1"/>
</dbReference>
<feature type="compositionally biased region" description="Polar residues" evidence="5">
    <location>
        <begin position="1666"/>
        <end position="1678"/>
    </location>
</feature>
<dbReference type="InterPro" id="IPR029299">
    <property type="entry name" value="ALMS_motif"/>
</dbReference>
<feature type="region of interest" description="Disordered" evidence="5">
    <location>
        <begin position="830"/>
        <end position="849"/>
    </location>
</feature>
<feature type="compositionally biased region" description="Polar residues" evidence="5">
    <location>
        <begin position="386"/>
        <end position="395"/>
    </location>
</feature>
<keyword evidence="8" id="KW-1185">Reference proteome</keyword>
<feature type="region of interest" description="Disordered" evidence="5">
    <location>
        <begin position="2419"/>
        <end position="2457"/>
    </location>
</feature>
<feature type="compositionally biased region" description="Polar residues" evidence="5">
    <location>
        <begin position="141"/>
        <end position="178"/>
    </location>
</feature>
<feature type="coiled-coil region" evidence="4">
    <location>
        <begin position="2024"/>
        <end position="2055"/>
    </location>
</feature>
<feature type="compositionally biased region" description="Basic and acidic residues" evidence="5">
    <location>
        <begin position="1504"/>
        <end position="1513"/>
    </location>
</feature>
<gene>
    <name evidence="7" type="ORF">MAR_015677</name>
</gene>
<feature type="compositionally biased region" description="Basic and acidic residues" evidence="5">
    <location>
        <begin position="396"/>
        <end position="415"/>
    </location>
</feature>
<feature type="compositionally biased region" description="Polar residues" evidence="5">
    <location>
        <begin position="2262"/>
        <end position="2275"/>
    </location>
</feature>
<feature type="compositionally biased region" description="Polar residues" evidence="5">
    <location>
        <begin position="57"/>
        <end position="67"/>
    </location>
</feature>
<evidence type="ECO:0000313" key="7">
    <source>
        <dbReference type="EMBL" id="WAR21703.1"/>
    </source>
</evidence>
<feature type="compositionally biased region" description="Basic and acidic residues" evidence="5">
    <location>
        <begin position="1532"/>
        <end position="1552"/>
    </location>
</feature>
<sequence length="2623" mass="295510">IFGSGSRRIFLLIRRQEIIHPDLRGAFIYCKHLQTLWEQISASIHLLHLQKTTSTNDTQEISSSQQESDGHLGDDANSTSSFQDSHQDEAVHSAIMEVSGELMLGRFSTHKHGSGGSESSDLSDDDHHRLGSGGVIAKYPESSTGLSDNDWNPYATESDTNQTPRSPRSNSDDQSQVGFVSKASLNIGGSAKPKESVATVSMTTGEVNVRDRKNGNEDSTSNANASEKLDILRYVVDGENDARRSPEAQSEYTDRTVSARQSMESGSYRSEQSGTLSGRPSSEFDQDNYRRESGESAQSYGSGTRSGRESGESQGPSGRSSRSDQEAGRQSVESQKSGRSEFSQSSGQSQPSQKSSARSAGSDRSERLDRLEETAGDNIKELIQFESAQRGTSSGEDTKKEESSDVAQRKQREDTSPVSRTRLTARLEPYAGPVRSSKSPEISSSAARSEDRYICVAERERLLSDSPEYSKLLPKHMSQDRKEDSEGKRRYNAEEKLERDPPKYSSSIVPRSIETIATRSPSQVSMRRVSDLFEETKRQSREAIQFQRPEPSGSEERFPLRERMALSKHDESFKMQDKSGASEGKLEKSRDSENARSLNSEEVARVLGKYADDETSEPMRKKEPKPKGDAILVSAFERLEQPAEIGASGAVDYTGVRLSDPHRGDESDDEIARRVRAILSQTDHLGGMKGYTARNPGEVDYVPRTIDYSLLQRDLQEIQDSLHDVPQPAANDSMHLLKARRDGAAEGIGENPREDTRMSLENTATTSGGRESGVSEYGRRLIWDHGADLQYDQGFGGEFMGTMATGDTLSSRMRGSGDTDSLTVTVRPDSAATNDTENDMTDFEGTRTLTGDDMSRAEKIVQQVMSRRAEGDLKESVEDIIARYRNERQDLFDRFQPTEPTVSRQSEPKQIDEVERREEKKSTPALANPDFALPNVNPAGDASGPVNGKKQPGLAERVYKILSADPDKDESDSSQDKSMAKKVYKILASDRPKEQVNGILTETLEVEHEMLKKMVSRPKDDSSLDDSGLNETADSFAPDDDNVRKQLEYSQFSSPGKGDKSEFTALREVTSAPYSALSNAKSLLSTQLKKMSERNFDKSVELRTPYRQTVECYPVYGMERQLTESGGQDMEDVREAWMPSRRSAGSRSTAPTGGRDRALDRDGHTRSRSEEAVGISDISQYSTADQRPFIDDHCTPQQHRPQEWTYDFYTSPSDSSGHRRHSDSSDGNRWCFHSNQALDLPKDPEYEIYDLKKGSESHATGSKHSLEQERASNNSSPVKKLKQNGHQSRSRETKKKNGQVSFQEMTQMSKSLPSHYPGAGFVDQVPFSTDDVYDLLCRSQAQEEKLAELQKKLFGRPPDLSQNTTSCSDLSPRGQGQSVSGCYGYRVPPVGHSSVIRERASRGSYRGDGSPSPTESDTSGSRKPGAKIRPYRPAGSRDMYYTESGDETNESATTLESTHPGSDDAAPPYIPAHFLGSRRDDPPKHPTGIYSNKDKDILSTIDEQSVKDDKEKALSSSTGSGKGRLPASGGDAEDRRSNPDLAGSRHSEDKRSTVTSDTGYHSNPNLRSHSPFSQREAAGLDSGDRDLNRRNQGNGKGINPSGSENTISERPGFKTREEFQRDFERRERELKEVLARSRRPHTSVPLERDSLGASTRSDPGTRFLELSTQPSPIFSHQDSLTREHRGRAEELPRVPPSREFPQSPPAQELPNVPDRRPATPPREYPVRPLEPGERSRPQEGQRSTVLDNPMGPVDIGADPRRLGTMRRPTGDGGNSGDRKEKRAKSPLDEMEAELEKLNRQLADQVADIKVGRPEEEYFEDNFPPSKKAQVLREVLEQEKSVENVKQKQAEIEQLEREHEEKLRMRIEEKRVAEERASRERTQRRQELRAKSGSGISEEESNGSYSEILMEEERRRERLKRREEREGKRNKSPNKRSPRDGKVEAKTESLRKDRKAGKEGQEGKTKEQGIVTDIRARKNVNKHSESTDTLFSIPEDASFEQSPTKAESEMKARQKRHRHIIDPLMMKLRDKIKMQRDKIDKERRKELQRVQKLKKLELLLNAKKKGKLSDKAIGVELEDVSSTSCVSHSDGSHLSDSMLTAHLSTSNESDASSQSSTLIDSTIDSNIKLQVKKYPETEFRSPKKKYVESDSTETSDFSNIVVERITEKKGGKKKDKKSKEKKYKVDEFGRKIKKEKREKKQKAVFGVELSEKDIINQLQRYEQYMTPERKRRSRDASTMYPSPITVSPPSRRRMREVLMKSEAIQTSPSIRSTSPTHAYDEVPVAPVPYMSRQSGKTQRRRPSPSPNRSTQTSTSPVGRRSSRSPTTSANRKSSRSPVTFALRPTSKSPTSQRRRFIPPITRKQAQSPIWKPEPATWFIPMKPGQPWRQPLKERQALAVRQEAWQPKSVSQSTWKDIVHGDVLKDHGDPNDISRDTKFDLDPEGNPIGEGSDSEESEVDIGMEKPLTKMSLQKRVTLAAEQRKMEDYLRLERDRLFNEERKKEANPEAHPYSGHLHRPARRIISKEEMKEMTEKKYKKLPEVVKAKQMKKVQDEYNLNRIKARLFNRFNSFFNEYKLKFNSFLNEYKLKFNSFLNEYKLKFNSFLNEYELMLNSFLHDMKSKYS</sequence>
<feature type="compositionally biased region" description="Basic and acidic residues" evidence="5">
    <location>
        <begin position="1910"/>
        <end position="1928"/>
    </location>
</feature>
<feature type="region of interest" description="Disordered" evidence="5">
    <location>
        <begin position="57"/>
        <end position="88"/>
    </location>
</feature>
<dbReference type="PANTHER" id="PTHR21553:SF36">
    <property type="entry name" value="ALMS1 CENTROSOME AND BASAL BODY-ASSOCIATED PROTEIN-RELATED"/>
    <property type="match status" value="1"/>
</dbReference>
<feature type="compositionally biased region" description="Low complexity" evidence="5">
    <location>
        <begin position="2305"/>
        <end position="2315"/>
    </location>
</feature>
<feature type="compositionally biased region" description="Polar residues" evidence="5">
    <location>
        <begin position="1553"/>
        <end position="1573"/>
    </location>
</feature>
<feature type="compositionally biased region" description="Basic and acidic residues" evidence="5">
    <location>
        <begin position="528"/>
        <end position="541"/>
    </location>
</feature>
<dbReference type="EMBL" id="CP111023">
    <property type="protein sequence ID" value="WAR21703.1"/>
    <property type="molecule type" value="Genomic_DNA"/>
</dbReference>
<feature type="non-terminal residue" evidence="7">
    <location>
        <position position="1"/>
    </location>
</feature>
<dbReference type="PANTHER" id="PTHR21553">
    <property type="entry name" value="ALMS1-RELATED"/>
    <property type="match status" value="1"/>
</dbReference>
<evidence type="ECO:0000256" key="3">
    <source>
        <dbReference type="ARBA" id="ARBA00023212"/>
    </source>
</evidence>
<feature type="region of interest" description="Disordered" evidence="5">
    <location>
        <begin position="1138"/>
        <end position="1229"/>
    </location>
</feature>
<feature type="domain" description="ALMS motif" evidence="6">
    <location>
        <begin position="2471"/>
        <end position="2566"/>
    </location>
</feature>
<feature type="compositionally biased region" description="Basic and acidic residues" evidence="5">
    <location>
        <begin position="1012"/>
        <end position="1022"/>
    </location>
</feature>
<protein>
    <recommendedName>
        <fullName evidence="6">ALMS motif domain-containing protein</fullName>
    </recommendedName>
</protein>
<feature type="region of interest" description="Disordered" evidence="5">
    <location>
        <begin position="1838"/>
        <end position="2020"/>
    </location>
</feature>
<evidence type="ECO:0000256" key="1">
    <source>
        <dbReference type="ARBA" id="ARBA00004300"/>
    </source>
</evidence>
<feature type="compositionally biased region" description="Basic and acidic residues" evidence="5">
    <location>
        <begin position="1154"/>
        <end position="1171"/>
    </location>
</feature>
<feature type="compositionally biased region" description="Polar residues" evidence="5">
    <location>
        <begin position="504"/>
        <end position="525"/>
    </location>
</feature>
<feature type="region of interest" description="Disordered" evidence="5">
    <location>
        <begin position="1012"/>
        <end position="1063"/>
    </location>
</feature>
<feature type="compositionally biased region" description="Polar residues" evidence="5">
    <location>
        <begin position="1450"/>
        <end position="1460"/>
    </location>
</feature>
<feature type="compositionally biased region" description="Basic and acidic residues" evidence="5">
    <location>
        <begin position="477"/>
        <end position="502"/>
    </location>
</feature>
<evidence type="ECO:0000259" key="6">
    <source>
        <dbReference type="Pfam" id="PF15309"/>
    </source>
</evidence>
<feature type="compositionally biased region" description="Basic and acidic residues" evidence="5">
    <location>
        <begin position="1679"/>
        <end position="1692"/>
    </location>
</feature>
<keyword evidence="4" id="KW-0175">Coiled coil</keyword>
<feature type="region of interest" description="Disordered" evidence="5">
    <location>
        <begin position="1633"/>
        <end position="1788"/>
    </location>
</feature>
<evidence type="ECO:0000256" key="4">
    <source>
        <dbReference type="SAM" id="Coils"/>
    </source>
</evidence>
<feature type="compositionally biased region" description="Basic and acidic residues" evidence="5">
    <location>
        <begin position="1730"/>
        <end position="1739"/>
    </location>
</feature>
<reference evidence="7" key="1">
    <citation type="submission" date="2022-11" db="EMBL/GenBank/DDBJ databases">
        <title>Centuries of genome instability and evolution in soft-shell clam transmissible cancer (bioRxiv).</title>
        <authorList>
            <person name="Hart S.F.M."/>
            <person name="Yonemitsu M.A."/>
            <person name="Giersch R.M."/>
            <person name="Beal B.F."/>
            <person name="Arriagada G."/>
            <person name="Davis B.W."/>
            <person name="Ostrander E.A."/>
            <person name="Goff S.P."/>
            <person name="Metzger M.J."/>
        </authorList>
    </citation>
    <scope>NUCLEOTIDE SEQUENCE</scope>
    <source>
        <strain evidence="7">MELC-2E11</strain>
        <tissue evidence="7">Siphon/mantle</tissue>
    </source>
</reference>
<feature type="compositionally biased region" description="Basic and acidic residues" evidence="5">
    <location>
        <begin position="1776"/>
        <end position="1788"/>
    </location>
</feature>
<feature type="compositionally biased region" description="Basic and acidic residues" evidence="5">
    <location>
        <begin position="617"/>
        <end position="628"/>
    </location>
</feature>
<feature type="compositionally biased region" description="Basic and acidic residues" evidence="5">
    <location>
        <begin position="906"/>
        <end position="922"/>
    </location>
</feature>
<keyword evidence="3" id="KW-0206">Cytoskeleton</keyword>
<feature type="compositionally biased region" description="Basic and acidic residues" evidence="5">
    <location>
        <begin position="2419"/>
        <end position="2439"/>
    </location>
</feature>
<organism evidence="7 8">
    <name type="scientific">Mya arenaria</name>
    <name type="common">Soft-shell clam</name>
    <dbReference type="NCBI Taxonomy" id="6604"/>
    <lineage>
        <taxon>Eukaryota</taxon>
        <taxon>Metazoa</taxon>
        <taxon>Spiralia</taxon>
        <taxon>Lophotrochozoa</taxon>
        <taxon>Mollusca</taxon>
        <taxon>Bivalvia</taxon>
        <taxon>Autobranchia</taxon>
        <taxon>Heteroconchia</taxon>
        <taxon>Euheterodonta</taxon>
        <taxon>Imparidentia</taxon>
        <taxon>Neoheterodontei</taxon>
        <taxon>Myida</taxon>
        <taxon>Myoidea</taxon>
        <taxon>Myidae</taxon>
        <taxon>Mya</taxon>
    </lineage>
</organism>
<evidence type="ECO:0000256" key="2">
    <source>
        <dbReference type="ARBA" id="ARBA00022490"/>
    </source>
</evidence>
<proteinExistence type="predicted"/>
<name>A0ABY7FHP7_MYAAR</name>
<feature type="region of interest" description="Disordered" evidence="5">
    <location>
        <begin position="892"/>
        <end position="979"/>
    </location>
</feature>
<feature type="compositionally biased region" description="Basic and acidic residues" evidence="5">
    <location>
        <begin position="1611"/>
        <end position="1620"/>
    </location>
</feature>
<feature type="region of interest" description="Disordered" evidence="5">
    <location>
        <begin position="2219"/>
        <end position="2368"/>
    </location>
</feature>
<feature type="compositionally biased region" description="Basic and acidic residues" evidence="5">
    <location>
        <begin position="1838"/>
        <end position="1889"/>
    </location>
</feature>
<feature type="compositionally biased region" description="Polar residues" evidence="5">
    <location>
        <begin position="1360"/>
        <end position="1380"/>
    </location>
</feature>
<feature type="compositionally biased region" description="Basic and acidic residues" evidence="5">
    <location>
        <begin position="554"/>
        <end position="577"/>
    </location>
</feature>
<keyword evidence="2" id="KW-0963">Cytoplasm</keyword>
<dbReference type="Proteomes" id="UP001164746">
    <property type="component" value="Chromosome 12"/>
</dbReference>